<feature type="signal peptide" evidence="2">
    <location>
        <begin position="1"/>
        <end position="32"/>
    </location>
</feature>
<keyword evidence="4" id="KW-0449">Lipoprotein</keyword>
<evidence type="ECO:0000256" key="2">
    <source>
        <dbReference type="SAM" id="SignalP"/>
    </source>
</evidence>
<dbReference type="Pfam" id="PF13385">
    <property type="entry name" value="Laminin_G_3"/>
    <property type="match status" value="1"/>
</dbReference>
<dbReference type="RefSeq" id="WP_145024737.1">
    <property type="nucleotide sequence ID" value="NZ_VLLN01000025.1"/>
</dbReference>
<dbReference type="EMBL" id="VLLN01000025">
    <property type="protein sequence ID" value="TWJ16709.1"/>
    <property type="molecule type" value="Genomic_DNA"/>
</dbReference>
<proteinExistence type="predicted"/>
<protein>
    <submittedName>
        <fullName evidence="4">Uncharacterized lipoprotein YddW (UPF0748 family)</fullName>
    </submittedName>
</protein>
<sequence>MSNRHIMNKALKASLLSLLFIMLLPPLQSAMAVDGILLQKDFKEFLNSPESLEIINSHGSSYERYGNGETALKLTGSSYAELQAPKGLTTESGTISFRFKPLWDITDPSSHSFLTLRWDDNRQSYMAVSYGWWEPEGARRLYFVLSNQDFFAFSIPLEIARDYWTEITVTWKSGTEGYCRIFVDGEFRSEYAVKINTKLVPKSNLFIGSDRGATDQRGRRSDFLIDKLLILNRPMTKLEVLHSFENQSDLVVSMEKKERSWIYQSIKGSKVSRPIIDKSGVPVERRVIFDEDMEWATSRSAADKVIRRVKSAGFNVYVPCVWHGQGAYFPSKRAMVHPGLRWIIDTGYDPLAYLITKAHAEGIEVHPWFTVMRREGTGITNFYDTGSPENAYDVHNEGFRRFIVDLMLEVVERYPVDGINLDYIRSNGICMSPSCVDGYFRATGRSLIHDAPEADAYKDTKGTSSVIAWNREAVMEIVRNFSKRAKELRKGLIVSVDAVPSQFYLLIQGQDSIRWANEGLIDVLYYMEYSKRPDVKAVEEARVKLTNPASLTVLLATYDLMDKTLVPQRSRSRVKTTEGNAAVVFRSGPLLADYVLLGRAIWPKSGIAFYNAKQLSDEQIRELVQTVFDSQARPLWP</sequence>
<keyword evidence="1 2" id="KW-0732">Signal</keyword>
<dbReference type="Proteomes" id="UP000319449">
    <property type="component" value="Unassembled WGS sequence"/>
</dbReference>
<dbReference type="OrthoDB" id="9773203at2"/>
<dbReference type="AlphaFoldDB" id="A0A562VFN0"/>
<reference evidence="4 5" key="1">
    <citation type="submission" date="2019-07" db="EMBL/GenBank/DDBJ databases">
        <title>Genomic Encyclopedia of Archaeal and Bacterial Type Strains, Phase II (KMG-II): from individual species to whole genera.</title>
        <authorList>
            <person name="Goeker M."/>
        </authorList>
    </citation>
    <scope>NUCLEOTIDE SEQUENCE [LARGE SCALE GENOMIC DNA]</scope>
    <source>
        <strain evidence="4 5">ATCC BAA-1139</strain>
    </source>
</reference>
<gene>
    <name evidence="4" type="ORF">JN12_03281</name>
</gene>
<feature type="domain" description="Glycosyl hydrolase-like 10" evidence="3">
    <location>
        <begin position="399"/>
        <end position="529"/>
    </location>
</feature>
<organism evidence="4 5">
    <name type="scientific">Geobacter argillaceus</name>
    <dbReference type="NCBI Taxonomy" id="345631"/>
    <lineage>
        <taxon>Bacteria</taxon>
        <taxon>Pseudomonadati</taxon>
        <taxon>Thermodesulfobacteriota</taxon>
        <taxon>Desulfuromonadia</taxon>
        <taxon>Geobacterales</taxon>
        <taxon>Geobacteraceae</taxon>
        <taxon>Geobacter</taxon>
    </lineage>
</organism>
<dbReference type="InterPro" id="IPR017853">
    <property type="entry name" value="GH"/>
</dbReference>
<feature type="chain" id="PRO_5022030437" evidence="2">
    <location>
        <begin position="33"/>
        <end position="637"/>
    </location>
</feature>
<name>A0A562VFN0_9BACT</name>
<evidence type="ECO:0000313" key="4">
    <source>
        <dbReference type="EMBL" id="TWJ16709.1"/>
    </source>
</evidence>
<keyword evidence="5" id="KW-1185">Reference proteome</keyword>
<evidence type="ECO:0000313" key="5">
    <source>
        <dbReference type="Proteomes" id="UP000319449"/>
    </source>
</evidence>
<dbReference type="SUPFAM" id="SSF49899">
    <property type="entry name" value="Concanavalin A-like lectins/glucanases"/>
    <property type="match status" value="1"/>
</dbReference>
<dbReference type="PANTHER" id="PTHR43405:SF1">
    <property type="entry name" value="GLYCOSYL HYDROLASE DIGH"/>
    <property type="match status" value="1"/>
</dbReference>
<dbReference type="PANTHER" id="PTHR43405">
    <property type="entry name" value="GLYCOSYL HYDROLASE DIGH"/>
    <property type="match status" value="1"/>
</dbReference>
<dbReference type="SUPFAM" id="SSF51445">
    <property type="entry name" value="(Trans)glycosidases"/>
    <property type="match status" value="1"/>
</dbReference>
<dbReference type="InterPro" id="IPR003790">
    <property type="entry name" value="GHL10"/>
</dbReference>
<dbReference type="Gene3D" id="3.20.20.80">
    <property type="entry name" value="Glycosidases"/>
    <property type="match status" value="1"/>
</dbReference>
<accession>A0A562VFN0</accession>
<evidence type="ECO:0000259" key="3">
    <source>
        <dbReference type="Pfam" id="PF02638"/>
    </source>
</evidence>
<dbReference type="Gene3D" id="2.60.120.200">
    <property type="match status" value="1"/>
</dbReference>
<dbReference type="InterPro" id="IPR013320">
    <property type="entry name" value="ConA-like_dom_sf"/>
</dbReference>
<evidence type="ECO:0000256" key="1">
    <source>
        <dbReference type="ARBA" id="ARBA00022729"/>
    </source>
</evidence>
<dbReference type="Pfam" id="PF02638">
    <property type="entry name" value="GHL10"/>
    <property type="match status" value="2"/>
</dbReference>
<feature type="domain" description="Glycosyl hydrolase-like 10" evidence="3">
    <location>
        <begin position="298"/>
        <end position="371"/>
    </location>
</feature>
<comment type="caution">
    <text evidence="4">The sequence shown here is derived from an EMBL/GenBank/DDBJ whole genome shotgun (WGS) entry which is preliminary data.</text>
</comment>
<dbReference type="InterPro" id="IPR052177">
    <property type="entry name" value="Divisome_Glycosyl_Hydrolase"/>
</dbReference>